<dbReference type="AlphaFoldDB" id="A0A395NDN4"/>
<evidence type="ECO:0000256" key="12">
    <source>
        <dbReference type="ARBA" id="ARBA00013253"/>
    </source>
</evidence>
<dbReference type="Gene3D" id="3.20.20.20">
    <property type="entry name" value="Dihydropteroate synthase-like"/>
    <property type="match status" value="1"/>
</dbReference>
<dbReference type="OrthoDB" id="615426at2759"/>
<name>A0A395NDN4_TRIAR</name>
<evidence type="ECO:0000256" key="20">
    <source>
        <dbReference type="ARBA" id="ARBA00023268"/>
    </source>
</evidence>
<comment type="catalytic activity">
    <reaction evidence="2">
        <text>6-hydroxymethyl-7,8-dihydropterin + ATP = (7,8-dihydropterin-6-yl)methyl diphosphate + AMP + H(+)</text>
        <dbReference type="Rhea" id="RHEA:11412"/>
        <dbReference type="ChEBI" id="CHEBI:15378"/>
        <dbReference type="ChEBI" id="CHEBI:30616"/>
        <dbReference type="ChEBI" id="CHEBI:44841"/>
        <dbReference type="ChEBI" id="CHEBI:72950"/>
        <dbReference type="ChEBI" id="CHEBI:456215"/>
        <dbReference type="EC" id="2.7.6.3"/>
    </reaction>
</comment>
<evidence type="ECO:0000256" key="1">
    <source>
        <dbReference type="ARBA" id="ARBA00000012"/>
    </source>
</evidence>
<evidence type="ECO:0000256" key="6">
    <source>
        <dbReference type="ARBA" id="ARBA00005013"/>
    </source>
</evidence>
<dbReference type="NCBIfam" id="TIGR01496">
    <property type="entry name" value="DHPS"/>
    <property type="match status" value="1"/>
</dbReference>
<dbReference type="EC" id="2.7.6.3" evidence="12"/>
<dbReference type="EMBL" id="PXOA01000557">
    <property type="protein sequence ID" value="RFU74205.1"/>
    <property type="molecule type" value="Genomic_DNA"/>
</dbReference>
<dbReference type="GO" id="GO:0004150">
    <property type="term" value="F:dihydroneopterin aldolase activity"/>
    <property type="evidence" value="ECO:0007669"/>
    <property type="project" value="UniProtKB-EC"/>
</dbReference>
<evidence type="ECO:0000256" key="9">
    <source>
        <dbReference type="ARBA" id="ARBA00009951"/>
    </source>
</evidence>
<dbReference type="PANTHER" id="PTHR20941:SF1">
    <property type="entry name" value="FOLIC ACID SYNTHESIS PROTEIN FOL1"/>
    <property type="match status" value="1"/>
</dbReference>
<keyword evidence="14" id="KW-0479">Metal-binding</keyword>
<comment type="catalytic activity">
    <reaction evidence="3">
        <text>7,8-dihydroneopterin = 6-hydroxymethyl-7,8-dihydropterin + glycolaldehyde</text>
        <dbReference type="Rhea" id="RHEA:10540"/>
        <dbReference type="ChEBI" id="CHEBI:17001"/>
        <dbReference type="ChEBI" id="CHEBI:17071"/>
        <dbReference type="ChEBI" id="CHEBI:44841"/>
        <dbReference type="EC" id="4.1.2.25"/>
    </reaction>
</comment>
<evidence type="ECO:0000256" key="13">
    <source>
        <dbReference type="ARBA" id="ARBA00022679"/>
    </source>
</evidence>
<dbReference type="InterPro" id="IPR006390">
    <property type="entry name" value="DHP_synth_dom"/>
</dbReference>
<evidence type="ECO:0000256" key="4">
    <source>
        <dbReference type="ARBA" id="ARBA00001946"/>
    </source>
</evidence>
<dbReference type="GO" id="GO:0016301">
    <property type="term" value="F:kinase activity"/>
    <property type="evidence" value="ECO:0007669"/>
    <property type="project" value="UniProtKB-KW"/>
</dbReference>
<evidence type="ECO:0000256" key="25">
    <source>
        <dbReference type="SAM" id="MobiDB-lite"/>
    </source>
</evidence>
<comment type="catalytic activity">
    <reaction evidence="1">
        <text>(7,8-dihydropterin-6-yl)methyl diphosphate + 4-aminobenzoate = 7,8-dihydropteroate + diphosphate</text>
        <dbReference type="Rhea" id="RHEA:19949"/>
        <dbReference type="ChEBI" id="CHEBI:17836"/>
        <dbReference type="ChEBI" id="CHEBI:17839"/>
        <dbReference type="ChEBI" id="CHEBI:33019"/>
        <dbReference type="ChEBI" id="CHEBI:72950"/>
        <dbReference type="EC" id="2.5.1.15"/>
    </reaction>
</comment>
<keyword evidence="13" id="KW-0808">Transferase</keyword>
<comment type="similarity">
    <text evidence="8">In the N-terminal section; belongs to the DHNA family.</text>
</comment>
<dbReference type="GO" id="GO:0046656">
    <property type="term" value="P:folic acid biosynthetic process"/>
    <property type="evidence" value="ECO:0007669"/>
    <property type="project" value="UniProtKB-KW"/>
</dbReference>
<evidence type="ECO:0000256" key="19">
    <source>
        <dbReference type="ARBA" id="ARBA00022909"/>
    </source>
</evidence>
<dbReference type="NCBIfam" id="TIGR01498">
    <property type="entry name" value="folK"/>
    <property type="match status" value="1"/>
</dbReference>
<dbReference type="PROSITE" id="PS00793">
    <property type="entry name" value="DHPS_2"/>
    <property type="match status" value="1"/>
</dbReference>
<protein>
    <recommendedName>
        <fullName evidence="23">Folic acid synthesis protein FOL1</fullName>
        <ecNumber evidence="10">2.5.1.15</ecNumber>
        <ecNumber evidence="12">2.7.6.3</ecNumber>
        <ecNumber evidence="11">4.1.2.25</ecNumber>
    </recommendedName>
    <alternativeName>
        <fullName evidence="24">Folic acid synthesis protein fol1</fullName>
    </alternativeName>
</protein>
<comment type="similarity">
    <text evidence="9">In the C-terminal section; belongs to the DHPS family.</text>
</comment>
<dbReference type="CDD" id="cd00483">
    <property type="entry name" value="HPPK"/>
    <property type="match status" value="1"/>
</dbReference>
<dbReference type="PANTHER" id="PTHR20941">
    <property type="entry name" value="FOLATE SYNTHESIS PROTEINS"/>
    <property type="match status" value="1"/>
</dbReference>
<dbReference type="Pfam" id="PF01288">
    <property type="entry name" value="HPPK"/>
    <property type="match status" value="1"/>
</dbReference>
<dbReference type="InterPro" id="IPR000489">
    <property type="entry name" value="Pterin-binding_dom"/>
</dbReference>
<comment type="caution">
    <text evidence="27">The sequence shown here is derived from an EMBL/GenBank/DDBJ whole genome shotgun (WGS) entry which is preliminary data.</text>
</comment>
<evidence type="ECO:0000313" key="27">
    <source>
        <dbReference type="EMBL" id="RFU74205.1"/>
    </source>
</evidence>
<dbReference type="GO" id="GO:0003848">
    <property type="term" value="F:2-amino-4-hydroxy-6-hydroxymethyldihydropteridine diphosphokinase activity"/>
    <property type="evidence" value="ECO:0007669"/>
    <property type="project" value="UniProtKB-EC"/>
</dbReference>
<comment type="similarity">
    <text evidence="22">In the central section; belongs to the HPPK family.</text>
</comment>
<keyword evidence="19" id="KW-0289">Folate biosynthesis</keyword>
<dbReference type="InterPro" id="IPR045031">
    <property type="entry name" value="DHP_synth-like"/>
</dbReference>
<keyword evidence="18" id="KW-0460">Magnesium</keyword>
<evidence type="ECO:0000256" key="16">
    <source>
        <dbReference type="ARBA" id="ARBA00022777"/>
    </source>
</evidence>
<evidence type="ECO:0000256" key="24">
    <source>
        <dbReference type="ARBA" id="ARBA00068111"/>
    </source>
</evidence>
<dbReference type="InterPro" id="IPR000550">
    <property type="entry name" value="Hppk"/>
</dbReference>
<reference evidence="27 28" key="1">
    <citation type="journal article" date="2018" name="PLoS Pathog.">
        <title>Evolution of structural diversity of trichothecenes, a family of toxins produced by plant pathogenic and entomopathogenic fungi.</title>
        <authorList>
            <person name="Proctor R.H."/>
            <person name="McCormick S.P."/>
            <person name="Kim H.S."/>
            <person name="Cardoza R.E."/>
            <person name="Stanley A.M."/>
            <person name="Lindo L."/>
            <person name="Kelly A."/>
            <person name="Brown D.W."/>
            <person name="Lee T."/>
            <person name="Vaughan M.M."/>
            <person name="Alexander N.J."/>
            <person name="Busman M."/>
            <person name="Gutierrez S."/>
        </authorList>
    </citation>
    <scope>NUCLEOTIDE SEQUENCE [LARGE SCALE GENOMIC DNA]</scope>
    <source>
        <strain evidence="27 28">IBT 40837</strain>
    </source>
</reference>
<dbReference type="GO" id="GO:0005740">
    <property type="term" value="C:mitochondrial envelope"/>
    <property type="evidence" value="ECO:0007669"/>
    <property type="project" value="TreeGrafter"/>
</dbReference>
<dbReference type="PROSITE" id="PS00794">
    <property type="entry name" value="HPPK"/>
    <property type="match status" value="1"/>
</dbReference>
<evidence type="ECO:0000256" key="3">
    <source>
        <dbReference type="ARBA" id="ARBA00001353"/>
    </source>
</evidence>
<dbReference type="CDD" id="cd00739">
    <property type="entry name" value="DHPS"/>
    <property type="match status" value="1"/>
</dbReference>
<evidence type="ECO:0000313" key="28">
    <source>
        <dbReference type="Proteomes" id="UP000266272"/>
    </source>
</evidence>
<evidence type="ECO:0000256" key="8">
    <source>
        <dbReference type="ARBA" id="ARBA00009640"/>
    </source>
</evidence>
<dbReference type="GO" id="GO:0005524">
    <property type="term" value="F:ATP binding"/>
    <property type="evidence" value="ECO:0007669"/>
    <property type="project" value="UniProtKB-KW"/>
</dbReference>
<evidence type="ECO:0000256" key="21">
    <source>
        <dbReference type="ARBA" id="ARBA00058009"/>
    </source>
</evidence>
<keyword evidence="17" id="KW-0067">ATP-binding</keyword>
<dbReference type="InterPro" id="IPR035907">
    <property type="entry name" value="Hppk_sf"/>
</dbReference>
<sequence length="531" mass="57951">MRFSIHHGPLTRGLRSSGVRNFHSSSRCFPSTQSLFTTIIHRPRSRASAKESASSGASHTGGATQTRSHSGCGCHPAVSRTKTAYIALGSNLGDRISEIERACNEMNRRGIRVKRTSSLWETKPMYITDQDRFINGACEVETELEPLGLLDELQAIERDMGRKKLIDKGPRNIDLDILLYGDEKVQNDRLNVPHIGIPEREFVLRPLAELIPSKPLYASQPWKLVQDYLNDLTPGEPLSSITPLTSTSAPLTPLVSNRKTNVMGILNLTPDSFSDGGRHTLENLSNTVIDLVRNGASIIDVGGQSTAPGRPEVSAEEEASRVLPAIELIRSIPETRHVAISVDTYRASVAEKAIASGADIINDVSAGTLDAEMLPTVGRLGKTICLMHMRGNPQNMTELTSYPEGLVPTVATELLSRVAAAEAAGIRRWRIMLDPGIGFAKTGAQNLELLRRLEELRMWPGLQGLPWLVGTSRKRFIGKVTGVEEASQRVWGTAATVAAAVQGGADVIRVHDVREMALVTTMSDAIWRVRD</sequence>
<feature type="domain" description="Pterin-binding" evidence="26">
    <location>
        <begin position="260"/>
        <end position="521"/>
    </location>
</feature>
<keyword evidence="28" id="KW-1185">Reference proteome</keyword>
<keyword evidence="15" id="KW-0547">Nucleotide-binding</keyword>
<evidence type="ECO:0000259" key="26">
    <source>
        <dbReference type="PROSITE" id="PS50972"/>
    </source>
</evidence>
<dbReference type="GO" id="GO:0046872">
    <property type="term" value="F:metal ion binding"/>
    <property type="evidence" value="ECO:0007669"/>
    <property type="project" value="UniProtKB-KW"/>
</dbReference>
<evidence type="ECO:0000256" key="5">
    <source>
        <dbReference type="ARBA" id="ARBA00004763"/>
    </source>
</evidence>
<evidence type="ECO:0000256" key="10">
    <source>
        <dbReference type="ARBA" id="ARBA00012458"/>
    </source>
</evidence>
<dbReference type="EC" id="4.1.2.25" evidence="11"/>
<comment type="pathway">
    <text evidence="6">Cofactor biosynthesis; tetrahydrofolate biosynthesis; 2-amino-4-hydroxy-6-hydroxymethyl-7,8-dihydropteridine diphosphate from 7,8-dihydroneopterin triphosphate: step 3/4.</text>
</comment>
<dbReference type="FunFam" id="3.20.20.20:FF:000006">
    <property type="entry name" value="Dihydropteroate synthase"/>
    <property type="match status" value="1"/>
</dbReference>
<feature type="compositionally biased region" description="Low complexity" evidence="25">
    <location>
        <begin position="50"/>
        <end position="66"/>
    </location>
</feature>
<dbReference type="STRING" id="490622.A0A395NDN4"/>
<dbReference type="UniPathway" id="UPA00077">
    <property type="reaction ID" value="UER00155"/>
</dbReference>
<comment type="pathway">
    <text evidence="5">Cofactor biosynthesis; tetrahydrofolate biosynthesis; 7,8-dihydrofolate from 2-amino-4-hydroxy-6-hydroxymethyl-7,8-dihydropteridine diphosphate and 4-aminobenzoate: step 1/2.</text>
</comment>
<evidence type="ECO:0000256" key="18">
    <source>
        <dbReference type="ARBA" id="ARBA00022842"/>
    </source>
</evidence>
<dbReference type="PROSITE" id="PS00792">
    <property type="entry name" value="DHPS_1"/>
    <property type="match status" value="1"/>
</dbReference>
<evidence type="ECO:0000256" key="14">
    <source>
        <dbReference type="ARBA" id="ARBA00022723"/>
    </source>
</evidence>
<dbReference type="InterPro" id="IPR011005">
    <property type="entry name" value="Dihydropteroate_synth-like_sf"/>
</dbReference>
<gene>
    <name evidence="27" type="ORF">TARUN_8036</name>
</gene>
<dbReference type="SUPFAM" id="SSF51717">
    <property type="entry name" value="Dihydropteroate synthetase-like"/>
    <property type="match status" value="1"/>
</dbReference>
<evidence type="ECO:0000256" key="15">
    <source>
        <dbReference type="ARBA" id="ARBA00022741"/>
    </source>
</evidence>
<evidence type="ECO:0000256" key="17">
    <source>
        <dbReference type="ARBA" id="ARBA00022840"/>
    </source>
</evidence>
<keyword evidence="16" id="KW-0418">Kinase</keyword>
<accession>A0A395NDN4</accession>
<dbReference type="PROSITE" id="PS50972">
    <property type="entry name" value="PTERIN_BINDING"/>
    <property type="match status" value="1"/>
</dbReference>
<evidence type="ECO:0000256" key="23">
    <source>
        <dbReference type="ARBA" id="ARBA00067568"/>
    </source>
</evidence>
<proteinExistence type="inferred from homology"/>
<comment type="cofactor">
    <cofactor evidence="4">
        <name>Mg(2+)</name>
        <dbReference type="ChEBI" id="CHEBI:18420"/>
    </cofactor>
</comment>
<dbReference type="GO" id="GO:0004156">
    <property type="term" value="F:dihydropteroate synthase activity"/>
    <property type="evidence" value="ECO:0007669"/>
    <property type="project" value="UniProtKB-EC"/>
</dbReference>
<evidence type="ECO:0000256" key="22">
    <source>
        <dbReference type="ARBA" id="ARBA00061548"/>
    </source>
</evidence>
<dbReference type="Proteomes" id="UP000266272">
    <property type="component" value="Unassembled WGS sequence"/>
</dbReference>
<feature type="region of interest" description="Disordered" evidence="25">
    <location>
        <begin position="43"/>
        <end position="74"/>
    </location>
</feature>
<dbReference type="EC" id="2.5.1.15" evidence="10"/>
<dbReference type="Gene3D" id="3.30.70.560">
    <property type="entry name" value="7,8-Dihydro-6-hydroxymethylpterin-pyrophosphokinase HPPK"/>
    <property type="match status" value="1"/>
</dbReference>
<dbReference type="SUPFAM" id="SSF55083">
    <property type="entry name" value="6-hydroxymethyl-7,8-dihydropterin pyrophosphokinase, HPPK"/>
    <property type="match status" value="1"/>
</dbReference>
<comment type="function">
    <text evidence="21">Catalyzes three sequential steps of tetrahydrofolate biosynthesis.</text>
</comment>
<organism evidence="27 28">
    <name type="scientific">Trichoderma arundinaceum</name>
    <dbReference type="NCBI Taxonomy" id="490622"/>
    <lineage>
        <taxon>Eukaryota</taxon>
        <taxon>Fungi</taxon>
        <taxon>Dikarya</taxon>
        <taxon>Ascomycota</taxon>
        <taxon>Pezizomycotina</taxon>
        <taxon>Sordariomycetes</taxon>
        <taxon>Hypocreomycetidae</taxon>
        <taxon>Hypocreales</taxon>
        <taxon>Hypocreaceae</taxon>
        <taxon>Trichoderma</taxon>
    </lineage>
</organism>
<dbReference type="Pfam" id="PF00809">
    <property type="entry name" value="Pterin_bind"/>
    <property type="match status" value="1"/>
</dbReference>
<evidence type="ECO:0000256" key="2">
    <source>
        <dbReference type="ARBA" id="ARBA00000198"/>
    </source>
</evidence>
<comment type="pathway">
    <text evidence="7">Cofactor biosynthesis; tetrahydrofolate biosynthesis; 2-amino-4-hydroxy-6-hydroxymethyl-7,8-dihydropteridine diphosphate from 7,8-dihydroneopterin triphosphate: step 4/4.</text>
</comment>
<keyword evidence="20" id="KW-0511">Multifunctional enzyme</keyword>
<dbReference type="GO" id="GO:0046654">
    <property type="term" value="P:tetrahydrofolate biosynthetic process"/>
    <property type="evidence" value="ECO:0007669"/>
    <property type="project" value="UniProtKB-UniPathway"/>
</dbReference>
<evidence type="ECO:0000256" key="7">
    <source>
        <dbReference type="ARBA" id="ARBA00005051"/>
    </source>
</evidence>
<evidence type="ECO:0000256" key="11">
    <source>
        <dbReference type="ARBA" id="ARBA00013043"/>
    </source>
</evidence>